<evidence type="ECO:0000313" key="2">
    <source>
        <dbReference type="Proteomes" id="UP001177744"/>
    </source>
</evidence>
<dbReference type="EMBL" id="JAULJE010000006">
    <property type="protein sequence ID" value="KAK1342144.1"/>
    <property type="molecule type" value="Genomic_DNA"/>
</dbReference>
<dbReference type="AlphaFoldDB" id="A0AA40I368"/>
<reference evidence="1" key="1">
    <citation type="submission" date="2023-06" db="EMBL/GenBank/DDBJ databases">
        <title>Reference genome for the Northern bat (Eptesicus nilssonii), a most northern bat species.</title>
        <authorList>
            <person name="Laine V.N."/>
            <person name="Pulliainen A.T."/>
            <person name="Lilley T.M."/>
        </authorList>
    </citation>
    <scope>NUCLEOTIDE SEQUENCE</scope>
    <source>
        <strain evidence="1">BLF_Eptnil</strain>
        <tissue evidence="1">Kidney</tissue>
    </source>
</reference>
<proteinExistence type="predicted"/>
<organism evidence="1 2">
    <name type="scientific">Cnephaeus nilssonii</name>
    <name type="common">Northern bat</name>
    <name type="synonym">Eptesicus nilssonii</name>
    <dbReference type="NCBI Taxonomy" id="3371016"/>
    <lineage>
        <taxon>Eukaryota</taxon>
        <taxon>Metazoa</taxon>
        <taxon>Chordata</taxon>
        <taxon>Craniata</taxon>
        <taxon>Vertebrata</taxon>
        <taxon>Euteleostomi</taxon>
        <taxon>Mammalia</taxon>
        <taxon>Eutheria</taxon>
        <taxon>Laurasiatheria</taxon>
        <taxon>Chiroptera</taxon>
        <taxon>Yangochiroptera</taxon>
        <taxon>Vespertilionidae</taxon>
        <taxon>Cnephaeus</taxon>
    </lineage>
</organism>
<dbReference type="Proteomes" id="UP001177744">
    <property type="component" value="Unassembled WGS sequence"/>
</dbReference>
<keyword evidence="2" id="KW-1185">Reference proteome</keyword>
<sequence length="98" mass="10648">MLCSATLCSEETPALSPNKRTRPAQEGGQRLRFAGLSEYATAPSKGSAPAWAAIRAVSTLISTTHGENPCENRHSDGSSFWVLWKSSSTFWLGYKTLQ</sequence>
<accession>A0AA40I368</accession>
<gene>
    <name evidence="1" type="ORF">QTO34_016901</name>
</gene>
<name>A0AA40I368_CNENI</name>
<comment type="caution">
    <text evidence="1">The sequence shown here is derived from an EMBL/GenBank/DDBJ whole genome shotgun (WGS) entry which is preliminary data.</text>
</comment>
<evidence type="ECO:0000313" key="1">
    <source>
        <dbReference type="EMBL" id="KAK1342144.1"/>
    </source>
</evidence>
<protein>
    <submittedName>
        <fullName evidence="1">Uncharacterized protein</fullName>
    </submittedName>
</protein>